<reference evidence="2 3" key="1">
    <citation type="submission" date="2020-07" db="EMBL/GenBank/DDBJ databases">
        <title>Halosimplex pelagicum sp. nov. and Halosimplex rubrum sp. nov., isolated from salted brown alga Laminaria, and emended description of the genus Halosimplex.</title>
        <authorList>
            <person name="Cui H."/>
        </authorList>
    </citation>
    <scope>NUCLEOTIDE SEQUENCE [LARGE SCALE GENOMIC DNA]</scope>
    <source>
        <strain evidence="2 3">R27</strain>
    </source>
</reference>
<protein>
    <submittedName>
        <fullName evidence="2">Uncharacterized protein</fullName>
    </submittedName>
</protein>
<dbReference type="RefSeq" id="WP_179909960.1">
    <property type="nucleotide sequence ID" value="NZ_CP058910.1"/>
</dbReference>
<evidence type="ECO:0000313" key="2">
    <source>
        <dbReference type="EMBL" id="QLH76016.1"/>
    </source>
</evidence>
<dbReference type="PROSITE" id="PS51257">
    <property type="entry name" value="PROKAR_LIPOPROTEIN"/>
    <property type="match status" value="1"/>
</dbReference>
<keyword evidence="3" id="KW-1185">Reference proteome</keyword>
<dbReference type="Proteomes" id="UP000509667">
    <property type="component" value="Chromosome"/>
</dbReference>
<feature type="region of interest" description="Disordered" evidence="1">
    <location>
        <begin position="27"/>
        <end position="53"/>
    </location>
</feature>
<feature type="region of interest" description="Disordered" evidence="1">
    <location>
        <begin position="220"/>
        <end position="250"/>
    </location>
</feature>
<organism evidence="2 3">
    <name type="scientific">Halosimplex rubrum</name>
    <dbReference type="NCBI Taxonomy" id="869889"/>
    <lineage>
        <taxon>Archaea</taxon>
        <taxon>Methanobacteriati</taxon>
        <taxon>Methanobacteriota</taxon>
        <taxon>Stenosarchaea group</taxon>
        <taxon>Halobacteria</taxon>
        <taxon>Halobacteriales</taxon>
        <taxon>Haloarculaceae</taxon>
        <taxon>Halosimplex</taxon>
    </lineage>
</organism>
<dbReference type="GeneID" id="56076449"/>
<evidence type="ECO:0000313" key="3">
    <source>
        <dbReference type="Proteomes" id="UP000509667"/>
    </source>
</evidence>
<dbReference type="EMBL" id="CP058910">
    <property type="protein sequence ID" value="QLH76016.1"/>
    <property type="molecule type" value="Genomic_DNA"/>
</dbReference>
<dbReference type="KEGG" id="hrr:HZS55_01260"/>
<dbReference type="OrthoDB" id="242771at2157"/>
<accession>A0A7D5TAY4</accession>
<feature type="compositionally biased region" description="Low complexity" evidence="1">
    <location>
        <begin position="234"/>
        <end position="244"/>
    </location>
</feature>
<proteinExistence type="predicted"/>
<evidence type="ECO:0000256" key="1">
    <source>
        <dbReference type="SAM" id="MobiDB-lite"/>
    </source>
</evidence>
<dbReference type="AlphaFoldDB" id="A0A7D5TAY4"/>
<gene>
    <name evidence="2" type="ORF">HZS55_01260</name>
</gene>
<sequence>MPRLTRRRALQGAVGLVAGLAGCPDGDAGRGDAGTPVGSPTQPVPSVGDDRVDDPDYVTLRADEADYRDPLAWFVPDAADRATDGGTVDPDDRQWEGLVADAATAETFAVSDRVTETEVSDSAETARAFVAETDFDSETLLVEGHQVEECYRMVLCYVTWDSGEVETRYGRFLRDADVVCESGERDAGVTIARLPAALDPAAFEMGATGVASGRCFRVGRERERARSTPRPRSATGTATNAATGTDGGDR</sequence>
<name>A0A7D5TAY4_9EURY</name>